<comment type="caution">
    <text evidence="2">The sequence shown here is derived from an EMBL/GenBank/DDBJ whole genome shotgun (WGS) entry which is preliminary data.</text>
</comment>
<dbReference type="RefSeq" id="WP_349215806.1">
    <property type="nucleotide sequence ID" value="NZ_JBBMFA010000085.1"/>
</dbReference>
<dbReference type="PANTHER" id="PTHR35813:SF1">
    <property type="entry name" value="INNER MEMBRANE PROTEIN YBAN"/>
    <property type="match status" value="1"/>
</dbReference>
<dbReference type="PANTHER" id="PTHR35813">
    <property type="entry name" value="INNER MEMBRANE PROTEIN YBAN"/>
    <property type="match status" value="1"/>
</dbReference>
<protein>
    <submittedName>
        <fullName evidence="2">YbaN family protein</fullName>
    </submittedName>
</protein>
<dbReference type="EMBL" id="JBBMFA010000085">
    <property type="protein sequence ID" value="MEQ2520317.1"/>
    <property type="molecule type" value="Genomic_DNA"/>
</dbReference>
<reference evidence="2 3" key="1">
    <citation type="submission" date="2024-03" db="EMBL/GenBank/DDBJ databases">
        <title>Human intestinal bacterial collection.</title>
        <authorList>
            <person name="Pauvert C."/>
            <person name="Hitch T.C.A."/>
            <person name="Clavel T."/>
        </authorList>
    </citation>
    <scope>NUCLEOTIDE SEQUENCE [LARGE SCALE GENOMIC DNA]</scope>
    <source>
        <strain evidence="2 3">CLA-JM-H11</strain>
    </source>
</reference>
<evidence type="ECO:0000256" key="1">
    <source>
        <dbReference type="SAM" id="Phobius"/>
    </source>
</evidence>
<keyword evidence="1" id="KW-0812">Transmembrane</keyword>
<dbReference type="InterPro" id="IPR007401">
    <property type="entry name" value="DUF454"/>
</dbReference>
<feature type="transmembrane region" description="Helical" evidence="1">
    <location>
        <begin position="77"/>
        <end position="93"/>
    </location>
</feature>
<gene>
    <name evidence="2" type="ORF">WMO24_07730</name>
</gene>
<evidence type="ECO:0000313" key="2">
    <source>
        <dbReference type="EMBL" id="MEQ2520317.1"/>
    </source>
</evidence>
<dbReference type="Pfam" id="PF04304">
    <property type="entry name" value="DUF454"/>
    <property type="match status" value="1"/>
</dbReference>
<proteinExistence type="predicted"/>
<dbReference type="PIRSF" id="PIRSF016789">
    <property type="entry name" value="DUF454"/>
    <property type="match status" value="1"/>
</dbReference>
<keyword evidence="1" id="KW-0472">Membrane</keyword>
<organism evidence="2 3">
    <name type="scientific">Ruthenibacterium intestinale</name>
    <dbReference type="NCBI Taxonomy" id="3133163"/>
    <lineage>
        <taxon>Bacteria</taxon>
        <taxon>Bacillati</taxon>
        <taxon>Bacillota</taxon>
        <taxon>Clostridia</taxon>
        <taxon>Eubacteriales</taxon>
        <taxon>Oscillospiraceae</taxon>
        <taxon>Ruthenibacterium</taxon>
    </lineage>
</organism>
<keyword evidence="1" id="KW-1133">Transmembrane helix</keyword>
<evidence type="ECO:0000313" key="3">
    <source>
        <dbReference type="Proteomes" id="UP001477672"/>
    </source>
</evidence>
<sequence length="130" mass="14529">MKTKKLLYLALGWVCLGLGTLGVVLPLLPTVPFYLATVFCFSKGSQRLHDWFMTTRLYQNFVVPFREKGGMSLRNKLTAMITVTLLLGFGFWMMDAVPVGRAVAALVWLGHVYVLFRRIPTLAPGAEHAP</sequence>
<name>A0ABV1GEQ3_9FIRM</name>
<dbReference type="Proteomes" id="UP001477672">
    <property type="component" value="Unassembled WGS sequence"/>
</dbReference>
<accession>A0ABV1GEQ3</accession>
<keyword evidence="3" id="KW-1185">Reference proteome</keyword>
<feature type="transmembrane region" description="Helical" evidence="1">
    <location>
        <begin position="7"/>
        <end position="28"/>
    </location>
</feature>